<dbReference type="OMA" id="SHIACIP"/>
<name>S9R565_SCHOY</name>
<evidence type="ECO:0000256" key="5">
    <source>
        <dbReference type="RuleBase" id="RU368084"/>
    </source>
</evidence>
<dbReference type="PANTHER" id="PTHR14052">
    <property type="entry name" value="ORIGIN RECOGNITION COMPLEX SUBUNIT 2"/>
    <property type="match status" value="1"/>
</dbReference>
<comment type="function">
    <text evidence="5">Component of the origin recognition complex (ORC) that binds origins of replication. DNA-binding is ATP-dependent. ORC is required to assemble the pre-replication complex necessary to initiate DNA replication.</text>
</comment>
<feature type="domain" description="Origin recognition complex subunit 2 RecA-like" evidence="7">
    <location>
        <begin position="220"/>
        <end position="381"/>
    </location>
</feature>
<proteinExistence type="inferred from homology"/>
<dbReference type="GO" id="GO:0003688">
    <property type="term" value="F:DNA replication origin binding"/>
    <property type="evidence" value="ECO:0007669"/>
    <property type="project" value="UniProtKB-UniRule"/>
</dbReference>
<evidence type="ECO:0000256" key="6">
    <source>
        <dbReference type="SAM" id="MobiDB-lite"/>
    </source>
</evidence>
<accession>S9R565</accession>
<dbReference type="OrthoDB" id="346673at2759"/>
<comment type="subcellular location">
    <subcellularLocation>
        <location evidence="1 5">Nucleus</location>
    </subcellularLocation>
</comment>
<protein>
    <recommendedName>
        <fullName evidence="5">Origin recognition complex subunit 2</fullName>
    </recommendedName>
</protein>
<evidence type="ECO:0000313" key="9">
    <source>
        <dbReference type="EMBL" id="EPX73490.1"/>
    </source>
</evidence>
<dbReference type="GO" id="GO:0000785">
    <property type="term" value="C:chromatin"/>
    <property type="evidence" value="ECO:0007669"/>
    <property type="project" value="EnsemblFungi"/>
</dbReference>
<dbReference type="Pfam" id="PF04084">
    <property type="entry name" value="RecA-like_ORC2"/>
    <property type="match status" value="1"/>
</dbReference>
<evidence type="ECO:0000256" key="4">
    <source>
        <dbReference type="ARBA" id="ARBA00023242"/>
    </source>
</evidence>
<dbReference type="eggNOG" id="KOG2928">
    <property type="taxonomic scope" value="Eukaryota"/>
</dbReference>
<dbReference type="VEuPathDB" id="FungiDB:SOCG_02714"/>
<dbReference type="HOGENOM" id="CLU_509161_0_0_1"/>
<feature type="region of interest" description="Disordered" evidence="6">
    <location>
        <begin position="1"/>
        <end position="31"/>
    </location>
</feature>
<gene>
    <name evidence="9" type="ORF">SOCG_02714</name>
</gene>
<evidence type="ECO:0000256" key="2">
    <source>
        <dbReference type="ARBA" id="ARBA00007421"/>
    </source>
</evidence>
<sequence>MTENIPSTPKKSSSDAFWQVPSNPVTPRTPGHRVLQQAKGVNTKERSAKRRRGRLELQQHFLNEVDDNAASDALLETPRFRSRVPRSPSFNVSSPSKEKILNHRFNEETDGKVFDLLSSPSADRINLASFQPSSSISEGETDESRKLRGLEALEEEEEHDNDSFSMKEEIDHGPGFDEYFDKFSQRKTSSNTLSQLPLVDNQLYLETIQKTVLENDRFTQTLVHFQSRNFQQWYCEAMFGYNLLFYGFGSKEHFLSTFIEQKFHGFPVFVIKGYFPHLQLKSVLSAFLEFLEVVPSTASVPDMLQQALAVLDSNERAFDKVIIMVHNIDGEDLVDERFQSALANIAASPNVYFFASVDHVNFPLLWDSSLESLFNFVMHDATTFARYFNETTYENSLGIGRANVSNKEKAIKHVLYSLPANSREIFKLLLIHQLERLVDFGDSTAVRPSEKVGIEYKVFYQKCSSEFLCSNELNFRSQLTEFFDHHIIEMKRDFTNSEILWIPHPADLLENLLQDMMEDI</sequence>
<comment type="subunit">
    <text evidence="5">Component of the origin recognition complex (ORC).</text>
</comment>
<evidence type="ECO:0000259" key="8">
    <source>
        <dbReference type="Pfam" id="PF24882"/>
    </source>
</evidence>
<evidence type="ECO:0000313" key="10">
    <source>
        <dbReference type="Proteomes" id="UP000016088"/>
    </source>
</evidence>
<reference evidence="9 10" key="1">
    <citation type="journal article" date="2011" name="Science">
        <title>Comparative functional genomics of the fission yeasts.</title>
        <authorList>
            <person name="Rhind N."/>
            <person name="Chen Z."/>
            <person name="Yassour M."/>
            <person name="Thompson D.A."/>
            <person name="Haas B.J."/>
            <person name="Habib N."/>
            <person name="Wapinski I."/>
            <person name="Roy S."/>
            <person name="Lin M.F."/>
            <person name="Heiman D.I."/>
            <person name="Young S.K."/>
            <person name="Furuya K."/>
            <person name="Guo Y."/>
            <person name="Pidoux A."/>
            <person name="Chen H.M."/>
            <person name="Robbertse B."/>
            <person name="Goldberg J.M."/>
            <person name="Aoki K."/>
            <person name="Bayne E.H."/>
            <person name="Berlin A.M."/>
            <person name="Desjardins C.A."/>
            <person name="Dobbs E."/>
            <person name="Dukaj L."/>
            <person name="Fan L."/>
            <person name="FitzGerald M.G."/>
            <person name="French C."/>
            <person name="Gujja S."/>
            <person name="Hansen K."/>
            <person name="Keifenheim D."/>
            <person name="Levin J.Z."/>
            <person name="Mosher R.A."/>
            <person name="Mueller C.A."/>
            <person name="Pfiffner J."/>
            <person name="Priest M."/>
            <person name="Russ C."/>
            <person name="Smialowska A."/>
            <person name="Swoboda P."/>
            <person name="Sykes S.M."/>
            <person name="Vaughn M."/>
            <person name="Vengrova S."/>
            <person name="Yoder R."/>
            <person name="Zeng Q."/>
            <person name="Allshire R."/>
            <person name="Baulcombe D."/>
            <person name="Birren B.W."/>
            <person name="Brown W."/>
            <person name="Ekwall K."/>
            <person name="Kellis M."/>
            <person name="Leatherwood J."/>
            <person name="Levin H."/>
            <person name="Margalit H."/>
            <person name="Martienssen R."/>
            <person name="Nieduszynski C.A."/>
            <person name="Spatafora J.W."/>
            <person name="Friedman N."/>
            <person name="Dalgaard J.Z."/>
            <person name="Baumann P."/>
            <person name="Niki H."/>
            <person name="Regev A."/>
            <person name="Nusbaum C."/>
        </authorList>
    </citation>
    <scope>NUCLEOTIDE SEQUENCE [LARGE SCALE GENOMIC DNA]</scope>
    <source>
        <strain evidence="10">yFS286</strain>
    </source>
</reference>
<evidence type="ECO:0000256" key="1">
    <source>
        <dbReference type="ARBA" id="ARBA00004123"/>
    </source>
</evidence>
<dbReference type="InterPro" id="IPR056772">
    <property type="entry name" value="RecA-like_ORC2"/>
</dbReference>
<dbReference type="AlphaFoldDB" id="S9R565"/>
<dbReference type="RefSeq" id="XP_013016659.1">
    <property type="nucleotide sequence ID" value="XM_013161205.1"/>
</dbReference>
<evidence type="ECO:0000259" key="7">
    <source>
        <dbReference type="Pfam" id="PF04084"/>
    </source>
</evidence>
<organism evidence="9 10">
    <name type="scientific">Schizosaccharomyces octosporus (strain yFS286)</name>
    <name type="common">Fission yeast</name>
    <name type="synonym">Octosporomyces octosporus</name>
    <dbReference type="NCBI Taxonomy" id="483514"/>
    <lineage>
        <taxon>Eukaryota</taxon>
        <taxon>Fungi</taxon>
        <taxon>Dikarya</taxon>
        <taxon>Ascomycota</taxon>
        <taxon>Taphrinomycotina</taxon>
        <taxon>Schizosaccharomycetes</taxon>
        <taxon>Schizosaccharomycetales</taxon>
        <taxon>Schizosaccharomycetaceae</taxon>
        <taxon>Schizosaccharomyces</taxon>
    </lineage>
</organism>
<dbReference type="InterPro" id="IPR007220">
    <property type="entry name" value="ORC2"/>
</dbReference>
<dbReference type="InterPro" id="IPR056773">
    <property type="entry name" value="WHD_ORC2"/>
</dbReference>
<dbReference type="GO" id="GO:0005664">
    <property type="term" value="C:nuclear origin of replication recognition complex"/>
    <property type="evidence" value="ECO:0007669"/>
    <property type="project" value="UniProtKB-UniRule"/>
</dbReference>
<dbReference type="Proteomes" id="UP000016088">
    <property type="component" value="Unassembled WGS sequence"/>
</dbReference>
<feature type="domain" description="Origin recognition complex subunit 2 winged-helix" evidence="8">
    <location>
        <begin position="448"/>
        <end position="506"/>
    </location>
</feature>
<dbReference type="Pfam" id="PF24882">
    <property type="entry name" value="WHD_ORC2"/>
    <property type="match status" value="1"/>
</dbReference>
<comment type="similarity">
    <text evidence="2 5">Belongs to the ORC2 family.</text>
</comment>
<feature type="compositionally biased region" description="Polar residues" evidence="6">
    <location>
        <begin position="1"/>
        <end position="26"/>
    </location>
</feature>
<dbReference type="GeneID" id="25031689"/>
<dbReference type="GO" id="GO:0006260">
    <property type="term" value="P:DNA replication"/>
    <property type="evidence" value="ECO:0007669"/>
    <property type="project" value="UniProtKB-UniRule"/>
</dbReference>
<evidence type="ECO:0000256" key="3">
    <source>
        <dbReference type="ARBA" id="ARBA00022705"/>
    </source>
</evidence>
<dbReference type="EMBL" id="KE503206">
    <property type="protein sequence ID" value="EPX73490.1"/>
    <property type="molecule type" value="Genomic_DNA"/>
</dbReference>
<dbReference type="PANTHER" id="PTHR14052:SF0">
    <property type="entry name" value="ORIGIN RECOGNITION COMPLEX SUBUNIT 2"/>
    <property type="match status" value="1"/>
</dbReference>
<keyword evidence="4 5" id="KW-0539">Nucleus</keyword>
<keyword evidence="3 5" id="KW-0235">DNA replication</keyword>
<keyword evidence="10" id="KW-1185">Reference proteome</keyword>